<dbReference type="InterPro" id="IPR000215">
    <property type="entry name" value="Serpin_fam"/>
</dbReference>
<dbReference type="EMBL" id="MASW01000002">
    <property type="protein sequence ID" value="PXY27656.1"/>
    <property type="molecule type" value="Genomic_DNA"/>
</dbReference>
<keyword evidence="3" id="KW-1185">Reference proteome</keyword>
<dbReference type="InterPro" id="IPR023795">
    <property type="entry name" value="Serpin_CS"/>
</dbReference>
<dbReference type="SMART" id="SM00093">
    <property type="entry name" value="SERPIN"/>
    <property type="match status" value="1"/>
</dbReference>
<sequence>MPASDPETAHLRFALAAHRAVAGHGGDSCLSPYSVASALCLTARAGRGPTADEPATLVAGSPGGVSAQADLLAKAAVLGAAGNAEEPVLAVSNTLWAWDELTLNPGFTAELAGWPTGTVASAPFRTDPDGARSAINADVAETTRELIPELLPPGTIHPDTVACLVNALYLRVAWTSPFAEAETDQAVFHAPSGDRAVPTMHQTTELGHAALPGWQVVSLPAVGGVEAVVLLPDGDLAEQESTLDETRLRELLAARTRTRVELSLPTLSLDVRSGLTTVLQDLGVRTMFTSRADFSPLTPDARLAVSDVLHQTVLRLDESGLEGAAATAVAFRLVAMPLGEPVRVAVDRPFLLLVRHAATGACYFVARVVEP</sequence>
<accession>A0A2V4B0I3</accession>
<evidence type="ECO:0000313" key="2">
    <source>
        <dbReference type="EMBL" id="PXY27656.1"/>
    </source>
</evidence>
<dbReference type="InterPro" id="IPR023796">
    <property type="entry name" value="Serpin_dom"/>
</dbReference>
<keyword evidence="2" id="KW-0378">Hydrolase</keyword>
<evidence type="ECO:0000313" key="3">
    <source>
        <dbReference type="Proteomes" id="UP000249915"/>
    </source>
</evidence>
<dbReference type="GO" id="GO:0004867">
    <property type="term" value="F:serine-type endopeptidase inhibitor activity"/>
    <property type="evidence" value="ECO:0007669"/>
    <property type="project" value="InterPro"/>
</dbReference>
<dbReference type="InterPro" id="IPR042178">
    <property type="entry name" value="Serpin_sf_1"/>
</dbReference>
<organism evidence="2 3">
    <name type="scientific">Prauserella muralis</name>
    <dbReference type="NCBI Taxonomy" id="588067"/>
    <lineage>
        <taxon>Bacteria</taxon>
        <taxon>Bacillati</taxon>
        <taxon>Actinomycetota</taxon>
        <taxon>Actinomycetes</taxon>
        <taxon>Pseudonocardiales</taxon>
        <taxon>Pseudonocardiaceae</taxon>
        <taxon>Prauserella</taxon>
    </lineage>
</organism>
<comment type="caution">
    <text evidence="2">The sequence shown here is derived from an EMBL/GenBank/DDBJ whole genome shotgun (WGS) entry which is preliminary data.</text>
</comment>
<dbReference type="Gene3D" id="3.30.497.10">
    <property type="entry name" value="Antithrombin, subunit I, domain 2"/>
    <property type="match status" value="1"/>
</dbReference>
<dbReference type="Proteomes" id="UP000249915">
    <property type="component" value="Unassembled WGS sequence"/>
</dbReference>
<dbReference type="CDD" id="cd19590">
    <property type="entry name" value="serpin_thermopin-like"/>
    <property type="match status" value="1"/>
</dbReference>
<dbReference type="PANTHER" id="PTHR11461">
    <property type="entry name" value="SERINE PROTEASE INHIBITOR, SERPIN"/>
    <property type="match status" value="1"/>
</dbReference>
<reference evidence="2 3" key="1">
    <citation type="submission" date="2016-07" db="EMBL/GenBank/DDBJ databases">
        <title>Draft genome sequence of Prauserella muralis DSM 45305, isolated from a mould-covered wall in an indoor environment.</title>
        <authorList>
            <person name="Ruckert C."/>
            <person name="Albersmeier A."/>
            <person name="Jiang C.-L."/>
            <person name="Jiang Y."/>
            <person name="Kalinowski J."/>
            <person name="Schneider O."/>
            <person name="Winkler A."/>
            <person name="Zotchev S.B."/>
        </authorList>
    </citation>
    <scope>NUCLEOTIDE SEQUENCE [LARGE SCALE GENOMIC DNA]</scope>
    <source>
        <strain evidence="2 3">DSM 45305</strain>
    </source>
</reference>
<dbReference type="Pfam" id="PF00079">
    <property type="entry name" value="Serpin"/>
    <property type="match status" value="1"/>
</dbReference>
<gene>
    <name evidence="2" type="ORF">BAY60_14740</name>
</gene>
<name>A0A2V4B0I3_9PSEU</name>
<dbReference type="GO" id="GO:0005615">
    <property type="term" value="C:extracellular space"/>
    <property type="evidence" value="ECO:0007669"/>
    <property type="project" value="InterPro"/>
</dbReference>
<dbReference type="PROSITE" id="PS00284">
    <property type="entry name" value="SERPIN"/>
    <property type="match status" value="1"/>
</dbReference>
<dbReference type="InterPro" id="IPR042185">
    <property type="entry name" value="Serpin_sf_2"/>
</dbReference>
<dbReference type="InterPro" id="IPR036186">
    <property type="entry name" value="Serpin_sf"/>
</dbReference>
<comment type="similarity">
    <text evidence="1">Belongs to the serpin family.</text>
</comment>
<dbReference type="AlphaFoldDB" id="A0A2V4B0I3"/>
<keyword evidence="2" id="KW-0645">Protease</keyword>
<dbReference type="Gene3D" id="2.30.39.10">
    <property type="entry name" value="Alpha-1-antitrypsin, domain 1"/>
    <property type="match status" value="1"/>
</dbReference>
<dbReference type="RefSeq" id="WP_112281663.1">
    <property type="nucleotide sequence ID" value="NZ_MASW01000002.1"/>
</dbReference>
<proteinExistence type="inferred from homology"/>
<protein>
    <submittedName>
        <fullName evidence="2">Serine protease</fullName>
    </submittedName>
</protein>
<dbReference type="GO" id="GO:0008233">
    <property type="term" value="F:peptidase activity"/>
    <property type="evidence" value="ECO:0007669"/>
    <property type="project" value="UniProtKB-KW"/>
</dbReference>
<dbReference type="PANTHER" id="PTHR11461:SF211">
    <property type="entry name" value="GH10112P-RELATED"/>
    <property type="match status" value="1"/>
</dbReference>
<evidence type="ECO:0000256" key="1">
    <source>
        <dbReference type="RuleBase" id="RU000411"/>
    </source>
</evidence>
<dbReference type="GO" id="GO:0006508">
    <property type="term" value="P:proteolysis"/>
    <property type="evidence" value="ECO:0007669"/>
    <property type="project" value="UniProtKB-KW"/>
</dbReference>
<dbReference type="SUPFAM" id="SSF56574">
    <property type="entry name" value="Serpins"/>
    <property type="match status" value="1"/>
</dbReference>
<dbReference type="OrthoDB" id="9764871at2"/>